<dbReference type="EMBL" id="JALDAX010000028">
    <property type="protein sequence ID" value="MCI3246051.1"/>
    <property type="molecule type" value="Genomic_DNA"/>
</dbReference>
<feature type="transmembrane region" description="Helical" evidence="1">
    <location>
        <begin position="266"/>
        <end position="289"/>
    </location>
</feature>
<evidence type="ECO:0000256" key="1">
    <source>
        <dbReference type="SAM" id="Phobius"/>
    </source>
</evidence>
<dbReference type="Proteomes" id="UP001165270">
    <property type="component" value="Unassembled WGS sequence"/>
</dbReference>
<protein>
    <submittedName>
        <fullName evidence="2">Uncharacterized protein</fullName>
    </submittedName>
</protein>
<feature type="transmembrane region" description="Helical" evidence="1">
    <location>
        <begin position="241"/>
        <end position="260"/>
    </location>
</feature>
<keyword evidence="3" id="KW-1185">Reference proteome</keyword>
<feature type="transmembrane region" description="Helical" evidence="1">
    <location>
        <begin position="30"/>
        <end position="48"/>
    </location>
</feature>
<evidence type="ECO:0000313" key="2">
    <source>
        <dbReference type="EMBL" id="MCI3246051.1"/>
    </source>
</evidence>
<proteinExistence type="predicted"/>
<keyword evidence="1" id="KW-0812">Transmembrane</keyword>
<accession>A0ABS9XXJ2</accession>
<organism evidence="2 3">
    <name type="scientific">Streptomyces spinosisporus</name>
    <dbReference type="NCBI Taxonomy" id="2927582"/>
    <lineage>
        <taxon>Bacteria</taxon>
        <taxon>Bacillati</taxon>
        <taxon>Actinomycetota</taxon>
        <taxon>Actinomycetes</taxon>
        <taxon>Kitasatosporales</taxon>
        <taxon>Streptomycetaceae</taxon>
        <taxon>Streptomyces</taxon>
    </lineage>
</organism>
<feature type="transmembrane region" description="Helical" evidence="1">
    <location>
        <begin position="5"/>
        <end position="24"/>
    </location>
</feature>
<reference evidence="2" key="1">
    <citation type="submission" date="2022-03" db="EMBL/GenBank/DDBJ databases">
        <title>Streptomyces 7R015 and 7R016 isolated from Barleria lupulina in Thailand.</title>
        <authorList>
            <person name="Kanchanasin P."/>
            <person name="Phongsopitanun W."/>
            <person name="Tanasupawat S."/>
        </authorList>
    </citation>
    <scope>NUCLEOTIDE SEQUENCE</scope>
    <source>
        <strain evidence="2">7R016</strain>
    </source>
</reference>
<evidence type="ECO:0000313" key="3">
    <source>
        <dbReference type="Proteomes" id="UP001165270"/>
    </source>
</evidence>
<name>A0ABS9XXJ2_9ACTN</name>
<sequence length="409" mass="45758">MAMNVVGLIAWPGVWVALLFVSNSTYPSNWILWIFIPYSLYGLYRFRVQFTYFPQAFRMRRVLRAYPWQFLEGVPSGLGKHSGARDDGMWFEFRNPADAEEKVPLVFIRHPRTYWWLRRLDGPRTRPRLRAQIEPLWFAGDPRFLAVVAAPGRGGRAPKRLHFLYQRPAVDIQCAPDSWGATPADLERARRAGARVDTPPFTPTADEVNDQGTERLPWASQPALKHPPTGKAVRRRVVRQMVLLFAVWPALVLVPLLLVVGGDEGFIPIMVRIVVLVPIVVPFHIWALVTALRMHRVLSTHSWRLVECEVVRAAAHGWRLKDGSSSGRKARVPAILRIGGHGTVLTATPFKRYVSPRLNHLWCAGPPGVGAVVSEPGGARPFRLAKYKGPIGASAAAPVTGERAQVPES</sequence>
<gene>
    <name evidence="2" type="ORF">MQN93_40815</name>
</gene>
<keyword evidence="1" id="KW-0472">Membrane</keyword>
<keyword evidence="1" id="KW-1133">Transmembrane helix</keyword>
<comment type="caution">
    <text evidence="2">The sequence shown here is derived from an EMBL/GenBank/DDBJ whole genome shotgun (WGS) entry which is preliminary data.</text>
</comment>
<dbReference type="RefSeq" id="WP_242713465.1">
    <property type="nucleotide sequence ID" value="NZ_JALDAX010000028.1"/>
</dbReference>